<evidence type="ECO:0000313" key="3">
    <source>
        <dbReference type="Proteomes" id="UP000245629"/>
    </source>
</evidence>
<protein>
    <submittedName>
        <fullName evidence="2">Uncharacterized protein</fullName>
    </submittedName>
</protein>
<evidence type="ECO:0000256" key="1">
    <source>
        <dbReference type="SAM" id="SignalP"/>
    </source>
</evidence>
<name>A0A2S2CPW3_9PROT</name>
<organism evidence="2 3">
    <name type="scientific">Azospirillum thermophilum</name>
    <dbReference type="NCBI Taxonomy" id="2202148"/>
    <lineage>
        <taxon>Bacteria</taxon>
        <taxon>Pseudomonadati</taxon>
        <taxon>Pseudomonadota</taxon>
        <taxon>Alphaproteobacteria</taxon>
        <taxon>Rhodospirillales</taxon>
        <taxon>Azospirillaceae</taxon>
        <taxon>Azospirillum</taxon>
    </lineage>
</organism>
<accession>A0A2S2CPW3</accession>
<dbReference type="Proteomes" id="UP000245629">
    <property type="component" value="Chromosome 2"/>
</dbReference>
<feature type="signal peptide" evidence="1">
    <location>
        <begin position="1"/>
        <end position="27"/>
    </location>
</feature>
<dbReference type="InterPro" id="IPR011047">
    <property type="entry name" value="Quinoprotein_ADH-like_sf"/>
</dbReference>
<dbReference type="EMBL" id="CP029353">
    <property type="protein sequence ID" value="AWK86508.1"/>
    <property type="molecule type" value="Genomic_DNA"/>
</dbReference>
<feature type="chain" id="PRO_5015442923" evidence="1">
    <location>
        <begin position="28"/>
        <end position="412"/>
    </location>
</feature>
<gene>
    <name evidence="2" type="ORF">DEW08_09885</name>
</gene>
<sequence>MNGLPFLATLLLLGVAAGGLAAGPARAEDSRHAQTRDGSASHYRLFVGDHAEGIVRAIDLRTGSNVGTFRIDRTPALTRSLSGRTVFAVQGDAGNVSVIDTGVTVEDHGDHADLKIQDARLLPTVITGTAPAHIVEGSGVVALFDDGTGEVALFRESELSQPSFAARRLRPTGAHHGLAAPMGSHLVVSVPSDAADKPRPGLMVVDEQGHQVGAMTSCPGVHGQAQSGGMFAFGCRDGIVLARPATGLKPPTLQHLPTAGLGDGYVSTLKGGSAMQFFLGNFGPNAVVIIEPDTPRPFRRIDLPARRVDFVLDPSKAERAYILTEDGKLHVLDILTGAIERSAQITGPYSMDGHWRAPRPRLAVAGDDVAVTDPLKGVVRLVSAATLEERRTIKVEGIPYTIVAVGGSGADH</sequence>
<reference evidence="3" key="1">
    <citation type="submission" date="2018-05" db="EMBL/GenBank/DDBJ databases">
        <title>Azospirillum thermophila sp. nov., a novel isolated from hot spring.</title>
        <authorList>
            <person name="Zhao Z."/>
        </authorList>
    </citation>
    <scope>NUCLEOTIDE SEQUENCE [LARGE SCALE GENOMIC DNA]</scope>
    <source>
        <strain evidence="3">CFH 70021</strain>
    </source>
</reference>
<proteinExistence type="predicted"/>
<dbReference type="SUPFAM" id="SSF50998">
    <property type="entry name" value="Quinoprotein alcohol dehydrogenase-like"/>
    <property type="match status" value="1"/>
</dbReference>
<dbReference type="InterPro" id="IPR015943">
    <property type="entry name" value="WD40/YVTN_repeat-like_dom_sf"/>
</dbReference>
<evidence type="ECO:0000313" key="2">
    <source>
        <dbReference type="EMBL" id="AWK86508.1"/>
    </source>
</evidence>
<keyword evidence="1" id="KW-0732">Signal</keyword>
<dbReference type="Gene3D" id="2.130.10.10">
    <property type="entry name" value="YVTN repeat-like/Quinoprotein amine dehydrogenase"/>
    <property type="match status" value="2"/>
</dbReference>
<dbReference type="KEGG" id="azz:DEW08_09885"/>
<dbReference type="AlphaFoldDB" id="A0A2S2CPW3"/>
<keyword evidence="3" id="KW-1185">Reference proteome</keyword>